<evidence type="ECO:0000313" key="2">
    <source>
        <dbReference type="Proteomes" id="UP000233551"/>
    </source>
</evidence>
<evidence type="ECO:0000313" key="1">
    <source>
        <dbReference type="EMBL" id="PKI62569.1"/>
    </source>
</evidence>
<keyword evidence="2" id="KW-1185">Reference proteome</keyword>
<organism evidence="1 2">
    <name type="scientific">Punica granatum</name>
    <name type="common">Pomegranate</name>
    <dbReference type="NCBI Taxonomy" id="22663"/>
    <lineage>
        <taxon>Eukaryota</taxon>
        <taxon>Viridiplantae</taxon>
        <taxon>Streptophyta</taxon>
        <taxon>Embryophyta</taxon>
        <taxon>Tracheophyta</taxon>
        <taxon>Spermatophyta</taxon>
        <taxon>Magnoliopsida</taxon>
        <taxon>eudicotyledons</taxon>
        <taxon>Gunneridae</taxon>
        <taxon>Pentapetalae</taxon>
        <taxon>rosids</taxon>
        <taxon>malvids</taxon>
        <taxon>Myrtales</taxon>
        <taxon>Lythraceae</taxon>
        <taxon>Punica</taxon>
    </lineage>
</organism>
<sequence length="216" mass="23844">MNLLAKLIDQCLELLPLAHLRKVQRAQIISSRLTEEIRARLMRFNDGSDGPPGTSMGLMGRSCIVHMKNQEHYSSSSSSSHPVHRPFPIPIEQLEDPPQLLLRVGRLVGAGEERRCHEGHELGELHEAVVGVSPLGECLELLRAGLELDRSKERVELELGEAAVSVLVEGAEDLPELRDLVLVQLHQSSTARSGPPRPETNLRRTDVVSCDQIVTA</sequence>
<protein>
    <submittedName>
        <fullName evidence="1">Uncharacterized protein</fullName>
    </submittedName>
</protein>
<dbReference type="AlphaFoldDB" id="A0A2I0K1Y4"/>
<reference evidence="1 2" key="1">
    <citation type="submission" date="2017-11" db="EMBL/GenBank/DDBJ databases">
        <title>De-novo sequencing of pomegranate (Punica granatum L.) genome.</title>
        <authorList>
            <person name="Akparov Z."/>
            <person name="Amiraslanov A."/>
            <person name="Hajiyeva S."/>
            <person name="Abbasov M."/>
            <person name="Kaur K."/>
            <person name="Hamwieh A."/>
            <person name="Solovyev V."/>
            <person name="Salamov A."/>
            <person name="Braich B."/>
            <person name="Kosarev P."/>
            <person name="Mahmoud A."/>
            <person name="Hajiyev E."/>
            <person name="Babayeva S."/>
            <person name="Izzatullayeva V."/>
            <person name="Mammadov A."/>
            <person name="Mammadov A."/>
            <person name="Sharifova S."/>
            <person name="Ojaghi J."/>
            <person name="Eynullazada K."/>
            <person name="Bayramov B."/>
            <person name="Abdulazimova A."/>
            <person name="Shahmuradov I."/>
        </authorList>
    </citation>
    <scope>NUCLEOTIDE SEQUENCE [LARGE SCALE GENOMIC DNA]</scope>
    <source>
        <strain evidence="2">cv. AG2017</strain>
        <tissue evidence="1">Leaf</tissue>
    </source>
</reference>
<name>A0A2I0K1Y4_PUNGR</name>
<gene>
    <name evidence="1" type="ORF">CRG98_016991</name>
</gene>
<dbReference type="EMBL" id="PGOL01000961">
    <property type="protein sequence ID" value="PKI62569.1"/>
    <property type="molecule type" value="Genomic_DNA"/>
</dbReference>
<accession>A0A2I0K1Y4</accession>
<comment type="caution">
    <text evidence="1">The sequence shown here is derived from an EMBL/GenBank/DDBJ whole genome shotgun (WGS) entry which is preliminary data.</text>
</comment>
<proteinExistence type="predicted"/>
<dbReference type="Proteomes" id="UP000233551">
    <property type="component" value="Unassembled WGS sequence"/>
</dbReference>